<evidence type="ECO:0000313" key="3">
    <source>
        <dbReference type="Proteomes" id="UP000094285"/>
    </source>
</evidence>
<accession>A0A1E4SGF8</accession>
<name>A0A1E4SGF8_9ASCO</name>
<feature type="compositionally biased region" description="Low complexity" evidence="1">
    <location>
        <begin position="821"/>
        <end position="855"/>
    </location>
</feature>
<dbReference type="PANTHER" id="PTHR37988:SF1">
    <property type="entry name" value="UPF0592 MEMBRANE PROTEIN C7D4.03C"/>
    <property type="match status" value="1"/>
</dbReference>
<dbReference type="RefSeq" id="XP_020063716.1">
    <property type="nucleotide sequence ID" value="XM_020211021.1"/>
</dbReference>
<reference evidence="3" key="1">
    <citation type="submission" date="2016-05" db="EMBL/GenBank/DDBJ databases">
        <title>Comparative genomics of biotechnologically important yeasts.</title>
        <authorList>
            <consortium name="DOE Joint Genome Institute"/>
            <person name="Riley R."/>
            <person name="Haridas S."/>
            <person name="Wolfe K.H."/>
            <person name="Lopes M.R."/>
            <person name="Hittinger C.T."/>
            <person name="Goker M."/>
            <person name="Salamov A."/>
            <person name="Wisecaver J."/>
            <person name="Long T.M."/>
            <person name="Aerts A.L."/>
            <person name="Barry K."/>
            <person name="Choi C."/>
            <person name="Clum A."/>
            <person name="Coughlan A.Y."/>
            <person name="Deshpande S."/>
            <person name="Douglass A.P."/>
            <person name="Hanson S.J."/>
            <person name="Klenk H.-P."/>
            <person name="Labutti K."/>
            <person name="Lapidus A."/>
            <person name="Lindquist E."/>
            <person name="Lipzen A."/>
            <person name="Meier-Kolthoff J.P."/>
            <person name="Ohm R.A."/>
            <person name="Otillar R.P."/>
            <person name="Pangilinan J."/>
            <person name="Peng Y."/>
            <person name="Rokas A."/>
            <person name="Rosa C.A."/>
            <person name="Scheuner C."/>
            <person name="Sibirny A.A."/>
            <person name="Slot J.C."/>
            <person name="Stielow J.B."/>
            <person name="Sun H."/>
            <person name="Kurtzman C.P."/>
            <person name="Blackwell M."/>
            <person name="Grigoriev I.V."/>
            <person name="Jeffries T.W."/>
        </authorList>
    </citation>
    <scope>NUCLEOTIDE SEQUENCE [LARGE SCALE GENOMIC DNA]</scope>
    <source>
        <strain evidence="3">NRRL Y-17324</strain>
    </source>
</reference>
<keyword evidence="3" id="KW-1185">Reference proteome</keyword>
<dbReference type="STRING" id="984487.A0A1E4SGF8"/>
<protein>
    <submittedName>
        <fullName evidence="2">DUF1765-domain-containing protein</fullName>
    </submittedName>
</protein>
<dbReference type="GeneID" id="30985157"/>
<dbReference type="Proteomes" id="UP000094285">
    <property type="component" value="Unassembled WGS sequence"/>
</dbReference>
<gene>
    <name evidence="2" type="ORF">CANTADRAFT_6952</name>
</gene>
<dbReference type="InterPro" id="IPR013887">
    <property type="entry name" value="UPF0592"/>
</dbReference>
<proteinExistence type="predicted"/>
<sequence>MSKVLRVASSRRKTRSEDDLQLLQTASDGSKSSSKSSKTALDSSPVHSAENDRLIKSLLKQYKHLELELNRFNSKKYNPAKNSGVLKSNILRTSLLPFLRSGHKLHRYFPKHSKVYKSLTSVITAILLKWWTSLLANLKTTGPLSTAASTSAALGDSYSTIPASDRNAYLECISRIVALDDWSKVDDDFFSQYSSLLTSTLEYCIDKMTNLKTLSLSVSAFVGKIFAYSFFTLPHVSNALLFLLNVKQSFFESTSSIITPSSASKASVDHLKSIFPLHLHHLINFQGIRVASKKQAGFLNCVPPPAHPVNGIKDPNGSWVRRWCNCDSNVFNSFFRHYVDIIQKRLSDGFDPDATDLLLVNCPGFNVIFSHILQIFKISITKISTTTVNKFLSLLIKASPPPVPPTPTSGINSAKSNAPPTPPPFIPGLNVKHCDVYYNSIVKIFKTIRDILHSASFTANRVSSSASTCREHEDLISYSLVKFVDRLFVSISKETSVYDSNKNGLILNIVYEFINHVFNNMNSSPSAISWEFWLSCNYMMLKHTDHIQVVLKNLSFLFNIWDMVPESLSSLRQDLNLGNVELAPPYLNWITNLNESYKANFIDWLISNEIFQRYFIHWNPIVRSYYARFLVWRLIGVNNYHSSTMIQVTRRIEQKLDKAYDVLHAISLKNQHNGTVALDYTPDNPLVNRKFGILPINLKEDGGLNVHDDSNPDFIPATSMKISELRKTHSYEIFDEAIYTCSSLPSTAEDNTDNIDSKKHPSKSLVSSLGKLFKYLSTEDNNNTDTRSNGLAHRDRALSSNSLKYKRNSVSLSSLSTTYSSIKSRSSSPSLMSFKSTPTSVSDSTTSSISDLDSFSPEKSSQKHNQPPEIFKLPPEISRPIYKFDIIIDHDSMNQKYLMIHQKNLRVELRADVLGDSEDYYSTNLNQPVRGTIACFPSRPQVPHISIFINNDPYNKFYINDEDGLFMENLNKDDDSDARTIQSDDIDELFSDMKLGDLRPKNLIDIVNLGRSLNELNLMIEEFKAFLNRRIEIDQFNQDLEMMNDLNEFDYFKKIIPFLSVDSSNELKLLNAN</sequence>
<dbReference type="AlphaFoldDB" id="A0A1E4SGF8"/>
<feature type="region of interest" description="Disordered" evidence="1">
    <location>
        <begin position="1"/>
        <end position="47"/>
    </location>
</feature>
<dbReference type="Pfam" id="PF08578">
    <property type="entry name" value="DUF1765"/>
    <property type="match status" value="1"/>
</dbReference>
<organism evidence="2 3">
    <name type="scientific">Suhomyces tanzawaensis NRRL Y-17324</name>
    <dbReference type="NCBI Taxonomy" id="984487"/>
    <lineage>
        <taxon>Eukaryota</taxon>
        <taxon>Fungi</taxon>
        <taxon>Dikarya</taxon>
        <taxon>Ascomycota</taxon>
        <taxon>Saccharomycotina</taxon>
        <taxon>Pichiomycetes</taxon>
        <taxon>Debaryomycetaceae</taxon>
        <taxon>Suhomyces</taxon>
    </lineage>
</organism>
<dbReference type="PANTHER" id="PTHR37988">
    <property type="entry name" value="UPF0592 MEMBRANE PROTEIN C7D4.03C"/>
    <property type="match status" value="1"/>
</dbReference>
<evidence type="ECO:0000313" key="2">
    <source>
        <dbReference type="EMBL" id="ODV78594.1"/>
    </source>
</evidence>
<dbReference type="EMBL" id="KV453913">
    <property type="protein sequence ID" value="ODV78594.1"/>
    <property type="molecule type" value="Genomic_DNA"/>
</dbReference>
<feature type="region of interest" description="Disordered" evidence="1">
    <location>
        <begin position="821"/>
        <end position="872"/>
    </location>
</feature>
<evidence type="ECO:0000256" key="1">
    <source>
        <dbReference type="SAM" id="MobiDB-lite"/>
    </source>
</evidence>
<feature type="compositionally biased region" description="Low complexity" evidence="1">
    <location>
        <begin position="25"/>
        <end position="44"/>
    </location>
</feature>
<dbReference type="OrthoDB" id="296767at2759"/>